<dbReference type="Pfam" id="PF04389">
    <property type="entry name" value="Peptidase_M28"/>
    <property type="match status" value="1"/>
</dbReference>
<dbReference type="InterPro" id="IPR046450">
    <property type="entry name" value="PA_dom_sf"/>
</dbReference>
<dbReference type="GO" id="GO:0008235">
    <property type="term" value="F:metalloexopeptidase activity"/>
    <property type="evidence" value="ECO:0007669"/>
    <property type="project" value="InterPro"/>
</dbReference>
<dbReference type="InterPro" id="IPR007484">
    <property type="entry name" value="Peptidase_M28"/>
</dbReference>
<feature type="signal peptide" evidence="9">
    <location>
        <begin position="1"/>
        <end position="28"/>
    </location>
</feature>
<protein>
    <submittedName>
        <fullName evidence="12">Aminopeptidase</fullName>
    </submittedName>
</protein>
<gene>
    <name evidence="12" type="primary">lap</name>
    <name evidence="12" type="ORF">GCM10011374_18280</name>
</gene>
<dbReference type="Gene3D" id="3.50.30.30">
    <property type="match status" value="1"/>
</dbReference>
<keyword evidence="3" id="KW-0645">Protease</keyword>
<evidence type="ECO:0000256" key="4">
    <source>
        <dbReference type="ARBA" id="ARBA00022723"/>
    </source>
</evidence>
<dbReference type="SUPFAM" id="SSF53187">
    <property type="entry name" value="Zn-dependent exopeptidases"/>
    <property type="match status" value="1"/>
</dbReference>
<evidence type="ECO:0000256" key="1">
    <source>
        <dbReference type="ARBA" id="ARBA00005957"/>
    </source>
</evidence>
<organism evidence="12 13">
    <name type="scientific">Kocuria dechangensis</name>
    <dbReference type="NCBI Taxonomy" id="1176249"/>
    <lineage>
        <taxon>Bacteria</taxon>
        <taxon>Bacillati</taxon>
        <taxon>Actinomycetota</taxon>
        <taxon>Actinomycetes</taxon>
        <taxon>Micrococcales</taxon>
        <taxon>Micrococcaceae</taxon>
        <taxon>Kocuria</taxon>
    </lineage>
</organism>
<accession>A0A917GT92</accession>
<keyword evidence="2 12" id="KW-0031">Aminopeptidase</keyword>
<feature type="domain" description="Peptidase M28" evidence="11">
    <location>
        <begin position="254"/>
        <end position="475"/>
    </location>
</feature>
<dbReference type="RefSeq" id="WP_188536411.1">
    <property type="nucleotide sequence ID" value="NZ_BMEQ01000007.1"/>
</dbReference>
<dbReference type="SUPFAM" id="SSF52025">
    <property type="entry name" value="PA domain"/>
    <property type="match status" value="1"/>
</dbReference>
<dbReference type="InterPro" id="IPR045175">
    <property type="entry name" value="M28_fam"/>
</dbReference>
<dbReference type="GO" id="GO:0006508">
    <property type="term" value="P:proteolysis"/>
    <property type="evidence" value="ECO:0007669"/>
    <property type="project" value="UniProtKB-KW"/>
</dbReference>
<feature type="compositionally biased region" description="Basic and acidic residues" evidence="8">
    <location>
        <begin position="505"/>
        <end position="523"/>
    </location>
</feature>
<evidence type="ECO:0000256" key="8">
    <source>
        <dbReference type="SAM" id="MobiDB-lite"/>
    </source>
</evidence>
<dbReference type="EMBL" id="BMEQ01000007">
    <property type="protein sequence ID" value="GGG55700.1"/>
    <property type="molecule type" value="Genomic_DNA"/>
</dbReference>
<dbReference type="PANTHER" id="PTHR12147:SF26">
    <property type="entry name" value="PEPTIDASE M28 DOMAIN-CONTAINING PROTEIN"/>
    <property type="match status" value="1"/>
</dbReference>
<keyword evidence="13" id="KW-1185">Reference proteome</keyword>
<dbReference type="GO" id="GO:0046872">
    <property type="term" value="F:metal ion binding"/>
    <property type="evidence" value="ECO:0007669"/>
    <property type="project" value="UniProtKB-KW"/>
</dbReference>
<evidence type="ECO:0000256" key="7">
    <source>
        <dbReference type="ARBA" id="ARBA00022833"/>
    </source>
</evidence>
<evidence type="ECO:0000313" key="12">
    <source>
        <dbReference type="EMBL" id="GGG55700.1"/>
    </source>
</evidence>
<reference evidence="12" key="1">
    <citation type="journal article" date="2014" name="Int. J. Syst. Evol. Microbiol.">
        <title>Complete genome sequence of Corynebacterium casei LMG S-19264T (=DSM 44701T), isolated from a smear-ripened cheese.</title>
        <authorList>
            <consortium name="US DOE Joint Genome Institute (JGI-PGF)"/>
            <person name="Walter F."/>
            <person name="Albersmeier A."/>
            <person name="Kalinowski J."/>
            <person name="Ruckert C."/>
        </authorList>
    </citation>
    <scope>NUCLEOTIDE SEQUENCE</scope>
    <source>
        <strain evidence="12">CGMCC 1.12187</strain>
    </source>
</reference>
<dbReference type="CDD" id="cd03876">
    <property type="entry name" value="M28_SGAP_like"/>
    <property type="match status" value="1"/>
</dbReference>
<name>A0A917GT92_9MICC</name>
<keyword evidence="5 9" id="KW-0732">Signal</keyword>
<dbReference type="InterPro" id="IPR041756">
    <property type="entry name" value="M28_SGAP-like"/>
</dbReference>
<keyword evidence="7" id="KW-0862">Zinc</keyword>
<feature type="region of interest" description="Disordered" evidence="8">
    <location>
        <begin position="486"/>
        <end position="523"/>
    </location>
</feature>
<keyword evidence="4" id="KW-0479">Metal-binding</keyword>
<evidence type="ECO:0000259" key="10">
    <source>
        <dbReference type="Pfam" id="PF02225"/>
    </source>
</evidence>
<dbReference type="Gene3D" id="3.40.630.10">
    <property type="entry name" value="Zn peptidases"/>
    <property type="match status" value="1"/>
</dbReference>
<comment type="similarity">
    <text evidence="1">Belongs to the peptidase M28 family. M28A subfamily.</text>
</comment>
<dbReference type="Proteomes" id="UP000638848">
    <property type="component" value="Unassembled WGS sequence"/>
</dbReference>
<evidence type="ECO:0000259" key="11">
    <source>
        <dbReference type="Pfam" id="PF04389"/>
    </source>
</evidence>
<keyword evidence="6" id="KW-0378">Hydrolase</keyword>
<evidence type="ECO:0000256" key="3">
    <source>
        <dbReference type="ARBA" id="ARBA00022670"/>
    </source>
</evidence>
<sequence length="523" mass="53582">MSARKPSRWITSAALAGALTLTASSAVAAPTRDSSNNNTTFKITQAVTEEKLLSHLTALQGIADSNDGTRASGTPGYQASVDYVVGKLQAAGYTPEVQEFSFPFFQEVVPTTVTADGTTLATEDVAIMSYSGSGNVAAPVQAVDTTGARVVSTSGCEAEDFAGFTAGSVALLQRGTCSFAQKAANAEAAGASAVLIFNTGLDGSEGVVNGTLGEPGVTTLPVVGLSYRAGVELLDAQEVSVTAETVSETRTTYNVLAETGTGDPANTVMVGAHLDGAPEGPGINDNGTGSAGILAIAEAMAKTKTENNVRFAWWGAEELGLLGAEHYVYDLAENDPAALEDIALYLNFDMIGSPNYGRFVYDGDGSAFGPDVSAEAPEGSGAIEAAFHEYFGSVGLASGETEFSGRSDYGPFIEVGIPAGGLFTGAEGVKTEEQAALFGGEAGQAYDSCYHTACDSIGNVSVQGLGEMSDAAAAVVLRYAMSTHDVNGEGEPYRQKGKGVTGHPKGKDRGHGPHEHRAEQATA</sequence>
<proteinExistence type="inferred from homology"/>
<evidence type="ECO:0000256" key="9">
    <source>
        <dbReference type="SAM" id="SignalP"/>
    </source>
</evidence>
<evidence type="ECO:0000256" key="2">
    <source>
        <dbReference type="ARBA" id="ARBA00022438"/>
    </source>
</evidence>
<comment type="caution">
    <text evidence="12">The sequence shown here is derived from an EMBL/GenBank/DDBJ whole genome shotgun (WGS) entry which is preliminary data.</text>
</comment>
<evidence type="ECO:0000256" key="6">
    <source>
        <dbReference type="ARBA" id="ARBA00022801"/>
    </source>
</evidence>
<evidence type="ECO:0000313" key="13">
    <source>
        <dbReference type="Proteomes" id="UP000638848"/>
    </source>
</evidence>
<dbReference type="AlphaFoldDB" id="A0A917GT92"/>
<feature type="domain" description="PA" evidence="10">
    <location>
        <begin position="149"/>
        <end position="233"/>
    </location>
</feature>
<dbReference type="PANTHER" id="PTHR12147">
    <property type="entry name" value="METALLOPEPTIDASE M28 FAMILY MEMBER"/>
    <property type="match status" value="1"/>
</dbReference>
<reference evidence="12" key="2">
    <citation type="submission" date="2020-09" db="EMBL/GenBank/DDBJ databases">
        <authorList>
            <person name="Sun Q."/>
            <person name="Zhou Y."/>
        </authorList>
    </citation>
    <scope>NUCLEOTIDE SEQUENCE</scope>
    <source>
        <strain evidence="12">CGMCC 1.12187</strain>
    </source>
</reference>
<dbReference type="Pfam" id="PF02225">
    <property type="entry name" value="PA"/>
    <property type="match status" value="1"/>
</dbReference>
<evidence type="ECO:0000256" key="5">
    <source>
        <dbReference type="ARBA" id="ARBA00022729"/>
    </source>
</evidence>
<feature type="chain" id="PRO_5037955489" evidence="9">
    <location>
        <begin position="29"/>
        <end position="523"/>
    </location>
</feature>
<dbReference type="InterPro" id="IPR003137">
    <property type="entry name" value="PA_domain"/>
</dbReference>
<dbReference type="GO" id="GO:0004177">
    <property type="term" value="F:aminopeptidase activity"/>
    <property type="evidence" value="ECO:0007669"/>
    <property type="project" value="UniProtKB-KW"/>
</dbReference>